<sequence>MVGSIKKRIRDGRLINKTLNTTLERGVYDAAKAFVWVGMINQGKFPTKWLKPTKQGTKIDYVCFQNQDEAEIAATEAFGELDKYIKHVNQLHGLNIELDIEERVKK</sequence>
<reference evidence="1 2" key="1">
    <citation type="submission" date="2017-03" db="EMBL/GenBank/DDBJ databases">
        <title>Paenibacillus larvae genome sequencing.</title>
        <authorList>
            <person name="Dingman D.W."/>
        </authorList>
    </citation>
    <scope>NUCLEOTIDE SEQUENCE [LARGE SCALE GENOMIC DNA]</scope>
    <source>
        <strain evidence="1 2">SAG 10367</strain>
    </source>
</reference>
<name>A0A1V0UNL2_9BACL</name>
<evidence type="ECO:0000313" key="2">
    <source>
        <dbReference type="Proteomes" id="UP000192727"/>
    </source>
</evidence>
<dbReference type="AlphaFoldDB" id="A0A1V0UNL2"/>
<gene>
    <name evidence="1" type="ORF">B7C51_01005</name>
</gene>
<organism evidence="1 2">
    <name type="scientific">Paenibacillus larvae subsp. pulvifaciens</name>
    <dbReference type="NCBI Taxonomy" id="1477"/>
    <lineage>
        <taxon>Bacteria</taxon>
        <taxon>Bacillati</taxon>
        <taxon>Bacillota</taxon>
        <taxon>Bacilli</taxon>
        <taxon>Bacillales</taxon>
        <taxon>Paenibacillaceae</taxon>
        <taxon>Paenibacillus</taxon>
    </lineage>
</organism>
<dbReference type="Proteomes" id="UP000192727">
    <property type="component" value="Chromosome"/>
</dbReference>
<proteinExistence type="predicted"/>
<evidence type="ECO:0000313" key="1">
    <source>
        <dbReference type="EMBL" id="ARF66686.1"/>
    </source>
</evidence>
<protein>
    <submittedName>
        <fullName evidence="1">Uncharacterized protein</fullName>
    </submittedName>
</protein>
<dbReference type="RefSeq" id="WP_083038187.1">
    <property type="nucleotide sequence ID" value="NZ_CP020557.1"/>
</dbReference>
<accession>A0A1V0UNL2</accession>
<dbReference type="EMBL" id="CP020557">
    <property type="protein sequence ID" value="ARF66686.1"/>
    <property type="molecule type" value="Genomic_DNA"/>
</dbReference>